<dbReference type="InterPro" id="IPR023772">
    <property type="entry name" value="DNA-bd_HTH_TetR-type_CS"/>
</dbReference>
<dbReference type="Proteomes" id="UP000253951">
    <property type="component" value="Chromosome"/>
</dbReference>
<reference evidence="6 7" key="1">
    <citation type="submission" date="2018-07" db="EMBL/GenBank/DDBJ databases">
        <title>Complete genome sequence of Flavobacterium arcticum type strain SM1502T.</title>
        <authorList>
            <person name="Li Y."/>
            <person name="Li D.-D."/>
        </authorList>
    </citation>
    <scope>NUCLEOTIDE SEQUENCE [LARGE SCALE GENOMIC DNA]</scope>
    <source>
        <strain evidence="6 7">SM1502</strain>
    </source>
</reference>
<dbReference type="SUPFAM" id="SSF48498">
    <property type="entry name" value="Tetracyclin repressor-like, C-terminal domain"/>
    <property type="match status" value="1"/>
</dbReference>
<keyword evidence="7" id="KW-1185">Reference proteome</keyword>
<dbReference type="InterPro" id="IPR011075">
    <property type="entry name" value="TetR_C"/>
</dbReference>
<dbReference type="OrthoDB" id="9798857at2"/>
<accession>A0A345HEA4</accession>
<evidence type="ECO:0000256" key="1">
    <source>
        <dbReference type="ARBA" id="ARBA00023015"/>
    </source>
</evidence>
<dbReference type="RefSeq" id="WP_114678672.1">
    <property type="nucleotide sequence ID" value="NZ_CP031188.1"/>
</dbReference>
<keyword evidence="3" id="KW-0804">Transcription</keyword>
<evidence type="ECO:0000256" key="4">
    <source>
        <dbReference type="PROSITE-ProRule" id="PRU00335"/>
    </source>
</evidence>
<evidence type="ECO:0000256" key="3">
    <source>
        <dbReference type="ARBA" id="ARBA00023163"/>
    </source>
</evidence>
<evidence type="ECO:0000313" key="6">
    <source>
        <dbReference type="EMBL" id="AXG74914.1"/>
    </source>
</evidence>
<dbReference type="InterPro" id="IPR036271">
    <property type="entry name" value="Tet_transcr_reg_TetR-rel_C_sf"/>
</dbReference>
<dbReference type="KEGG" id="fat:DVK85_12020"/>
<evidence type="ECO:0000313" key="7">
    <source>
        <dbReference type="Proteomes" id="UP000253951"/>
    </source>
</evidence>
<protein>
    <submittedName>
        <fullName evidence="6">TetR/AcrR family transcriptional regulator</fullName>
    </submittedName>
</protein>
<dbReference type="Pfam" id="PF16925">
    <property type="entry name" value="TetR_C_13"/>
    <property type="match status" value="1"/>
</dbReference>
<dbReference type="PROSITE" id="PS50977">
    <property type="entry name" value="HTH_TETR_2"/>
    <property type="match status" value="1"/>
</dbReference>
<dbReference type="InterPro" id="IPR001647">
    <property type="entry name" value="HTH_TetR"/>
</dbReference>
<dbReference type="Pfam" id="PF00440">
    <property type="entry name" value="TetR_N"/>
    <property type="match status" value="1"/>
</dbReference>
<dbReference type="PRINTS" id="PR00455">
    <property type="entry name" value="HTHTETR"/>
</dbReference>
<dbReference type="GO" id="GO:0003677">
    <property type="term" value="F:DNA binding"/>
    <property type="evidence" value="ECO:0007669"/>
    <property type="project" value="UniProtKB-UniRule"/>
</dbReference>
<dbReference type="EMBL" id="CP031188">
    <property type="protein sequence ID" value="AXG74914.1"/>
    <property type="molecule type" value="Genomic_DNA"/>
</dbReference>
<sequence>MEQKLKSELTKQIIIDKSFMLFYENGFKPTSILAIMKATNLTKGAFYHHFEDKRQVGITVISQKLQERVYNAMITPLHNSGNAAKILEDTFHRRIKSFSLLEKKHGCPLNNLINEIGDTEKAYQLALRKIIDEWKTAIINLIERGKKEGSIRESINSTATATYLISAFEGIRGLRKLYDNDTILDEYLLGLNFYIKQISI</sequence>
<proteinExistence type="predicted"/>
<evidence type="ECO:0000256" key="2">
    <source>
        <dbReference type="ARBA" id="ARBA00023125"/>
    </source>
</evidence>
<feature type="domain" description="HTH tetR-type" evidence="5">
    <location>
        <begin position="8"/>
        <end position="68"/>
    </location>
</feature>
<keyword evidence="1" id="KW-0805">Transcription regulation</keyword>
<gene>
    <name evidence="6" type="ORF">DVK85_12020</name>
</gene>
<dbReference type="InterPro" id="IPR009057">
    <property type="entry name" value="Homeodomain-like_sf"/>
</dbReference>
<dbReference type="PANTHER" id="PTHR47506">
    <property type="entry name" value="TRANSCRIPTIONAL REGULATORY PROTEIN"/>
    <property type="match status" value="1"/>
</dbReference>
<dbReference type="Gene3D" id="1.10.357.10">
    <property type="entry name" value="Tetracycline Repressor, domain 2"/>
    <property type="match status" value="1"/>
</dbReference>
<dbReference type="PROSITE" id="PS01081">
    <property type="entry name" value="HTH_TETR_1"/>
    <property type="match status" value="1"/>
</dbReference>
<dbReference type="AlphaFoldDB" id="A0A345HEA4"/>
<organism evidence="6 7">
    <name type="scientific">Flavobacterium arcticum</name>
    <dbReference type="NCBI Taxonomy" id="1784713"/>
    <lineage>
        <taxon>Bacteria</taxon>
        <taxon>Pseudomonadati</taxon>
        <taxon>Bacteroidota</taxon>
        <taxon>Flavobacteriia</taxon>
        <taxon>Flavobacteriales</taxon>
        <taxon>Flavobacteriaceae</taxon>
        <taxon>Flavobacterium</taxon>
    </lineage>
</organism>
<keyword evidence="2 4" id="KW-0238">DNA-binding</keyword>
<feature type="DNA-binding region" description="H-T-H motif" evidence="4">
    <location>
        <begin position="31"/>
        <end position="50"/>
    </location>
</feature>
<name>A0A345HEA4_9FLAO</name>
<dbReference type="PANTHER" id="PTHR47506:SF1">
    <property type="entry name" value="HTH-TYPE TRANSCRIPTIONAL REGULATOR YJDC"/>
    <property type="match status" value="1"/>
</dbReference>
<dbReference type="SUPFAM" id="SSF46689">
    <property type="entry name" value="Homeodomain-like"/>
    <property type="match status" value="1"/>
</dbReference>
<evidence type="ECO:0000259" key="5">
    <source>
        <dbReference type="PROSITE" id="PS50977"/>
    </source>
</evidence>